<evidence type="ECO:0000256" key="4">
    <source>
        <dbReference type="ARBA" id="ARBA00022679"/>
    </source>
</evidence>
<comment type="pathway">
    <text evidence="2">Protein modification; protein ubiquitination.</text>
</comment>
<feature type="domain" description="U-box" evidence="6">
    <location>
        <begin position="656"/>
        <end position="731"/>
    </location>
</feature>
<dbReference type="InterPro" id="IPR013083">
    <property type="entry name" value="Znf_RING/FYVE/PHD"/>
</dbReference>
<feature type="region of interest" description="Disordered" evidence="5">
    <location>
        <begin position="609"/>
        <end position="629"/>
    </location>
</feature>
<evidence type="ECO:0000259" key="6">
    <source>
        <dbReference type="PROSITE" id="PS51698"/>
    </source>
</evidence>
<dbReference type="SMART" id="SM00504">
    <property type="entry name" value="Ubox"/>
    <property type="match status" value="1"/>
</dbReference>
<evidence type="ECO:0000256" key="3">
    <source>
        <dbReference type="ARBA" id="ARBA00012483"/>
    </source>
</evidence>
<feature type="compositionally biased region" description="Basic and acidic residues" evidence="5">
    <location>
        <begin position="79"/>
        <end position="100"/>
    </location>
</feature>
<dbReference type="Proteomes" id="UP000504607">
    <property type="component" value="Unplaced"/>
</dbReference>
<evidence type="ECO:0000313" key="7">
    <source>
        <dbReference type="Proteomes" id="UP000504607"/>
    </source>
</evidence>
<feature type="region of interest" description="Disordered" evidence="5">
    <location>
        <begin position="480"/>
        <end position="544"/>
    </location>
</feature>
<dbReference type="SUPFAM" id="SSF57850">
    <property type="entry name" value="RING/U-box"/>
    <property type="match status" value="1"/>
</dbReference>
<dbReference type="SUPFAM" id="SSF48371">
    <property type="entry name" value="ARM repeat"/>
    <property type="match status" value="1"/>
</dbReference>
<keyword evidence="4" id="KW-0808">Transferase</keyword>
<feature type="compositionally biased region" description="Basic and acidic residues" evidence="5">
    <location>
        <begin position="480"/>
        <end position="489"/>
    </location>
</feature>
<evidence type="ECO:0000256" key="2">
    <source>
        <dbReference type="ARBA" id="ARBA00004906"/>
    </source>
</evidence>
<dbReference type="CDD" id="cd16664">
    <property type="entry name" value="RING-Ubox_PUB"/>
    <property type="match status" value="1"/>
</dbReference>
<evidence type="ECO:0000256" key="5">
    <source>
        <dbReference type="SAM" id="MobiDB-lite"/>
    </source>
</evidence>
<dbReference type="GO" id="GO:0016567">
    <property type="term" value="P:protein ubiquitination"/>
    <property type="evidence" value="ECO:0007669"/>
    <property type="project" value="UniProtKB-UniPathway"/>
</dbReference>
<organism evidence="7 8">
    <name type="scientific">Elaeis guineensis var. tenera</name>
    <name type="common">Oil palm</name>
    <dbReference type="NCBI Taxonomy" id="51953"/>
    <lineage>
        <taxon>Eukaryota</taxon>
        <taxon>Viridiplantae</taxon>
        <taxon>Streptophyta</taxon>
        <taxon>Embryophyta</taxon>
        <taxon>Tracheophyta</taxon>
        <taxon>Spermatophyta</taxon>
        <taxon>Magnoliopsida</taxon>
        <taxon>Liliopsida</taxon>
        <taxon>Arecaceae</taxon>
        <taxon>Arecoideae</taxon>
        <taxon>Cocoseae</taxon>
        <taxon>Elaeidinae</taxon>
        <taxon>Elaeis</taxon>
    </lineage>
</organism>
<keyword evidence="7" id="KW-1185">Reference proteome</keyword>
<evidence type="ECO:0000313" key="8">
    <source>
        <dbReference type="RefSeq" id="XP_019702422.2"/>
    </source>
</evidence>
<dbReference type="RefSeq" id="XP_019702422.2">
    <property type="nucleotide sequence ID" value="XM_019846863.2"/>
</dbReference>
<dbReference type="PANTHER" id="PTHR35549">
    <property type="entry name" value="OS04G0584500 PROTEIN"/>
    <property type="match status" value="1"/>
</dbReference>
<dbReference type="InParanoid" id="A0A6J0PC31"/>
<dbReference type="KEGG" id="egu:105034059"/>
<feature type="region of interest" description="Disordered" evidence="5">
    <location>
        <begin position="1"/>
        <end position="50"/>
    </location>
</feature>
<dbReference type="InterPro" id="IPR056512">
    <property type="entry name" value="LIN_N"/>
</dbReference>
<feature type="compositionally biased region" description="Polar residues" evidence="5">
    <location>
        <begin position="609"/>
        <end position="626"/>
    </location>
</feature>
<accession>A0A6J0PC31</accession>
<dbReference type="InterPro" id="IPR055566">
    <property type="entry name" value="ARM_LIN"/>
</dbReference>
<proteinExistence type="predicted"/>
<dbReference type="Pfam" id="PF23568">
    <property type="entry name" value="ARM_LIN"/>
    <property type="match status" value="1"/>
</dbReference>
<dbReference type="PROSITE" id="PS51698">
    <property type="entry name" value="U_BOX"/>
    <property type="match status" value="1"/>
</dbReference>
<dbReference type="Gene3D" id="3.30.40.10">
    <property type="entry name" value="Zinc/RING finger domain, C3HC4 (zinc finger)"/>
    <property type="match status" value="1"/>
</dbReference>
<dbReference type="InterPro" id="IPR016024">
    <property type="entry name" value="ARM-type_fold"/>
</dbReference>
<dbReference type="AlphaFoldDB" id="A0A6J0PC31"/>
<gene>
    <name evidence="8" type="primary">LOC105034059</name>
</gene>
<comment type="catalytic activity">
    <reaction evidence="1">
        <text>S-ubiquitinyl-[E2 ubiquitin-conjugating enzyme]-L-cysteine + [acceptor protein]-L-lysine = [E2 ubiquitin-conjugating enzyme]-L-cysteine + N(6)-ubiquitinyl-[acceptor protein]-L-lysine.</text>
        <dbReference type="EC" id="2.3.2.27"/>
    </reaction>
</comment>
<dbReference type="OrthoDB" id="10064100at2759"/>
<dbReference type="FunCoup" id="A0A6J0PC31">
    <property type="interactions" value="194"/>
</dbReference>
<dbReference type="InterPro" id="IPR003613">
    <property type="entry name" value="Ubox_domain"/>
</dbReference>
<sequence length="1116" mass="125758">MASLEELLSKEGFKGKTKHGSRGYATSRAVSMPSPRTAHEWNPSFRNPDYRFQRGRARSDVFCRRSQSMWSEDGAIRGGRSENSRMRRETSMDGYEKESLEDSESSECNDFEKFKAFNGRLRAHRANGVKDFKMHECDTIQDRERPRFQNSGKKVQEKQIREYTYDNDLYEDEKMDNARNFGSRPSFNHGLQNRRDDDLENPGTKLSLCDAASRAIISILTGYIRRFFQEENFRASVRHSCATCLGLGLAEKNHQKDGGVFASLADAIDAVERVVKEGRDTGELKKASLKLSVVTGLNSVDLKDKFTSGVPNSLVAACAHLYLGVIYKLHKKNRVSAKHLLQVFCNSPYQARTILLPGLWDRLFLPHFSHLREWYDKEAEFIPRTSSRVKKTKLLGKVYNDILDMGTYQIADYYKEWLMEENGSPALPSIPVPSSSYPRREGSNATDLAVVSSARSPASSQPMVSRRLYESVFSQTKKMEEAEELKGREEEIEEEQFIVHTRSSESPIQEYEEYSPNSVIQTQEDNNTSSQEPKESSNGDEWTTNESCNACKVNDFRVKNPTVECHGIQSSPAILGCACFPYLAPQTKENELTLRKLAQAVFKPQVQMGSVESTGSEVKNSGLLSKNSDRNSAALSSSAESIEDYDDVDRGSFFSSIPKDFMCPLTRQLFKDPVTLETGQTFEGAAIKEWFDQGNRTCPVTGRELKYLSVPVMNFVLKRLIDAWKSERCKNLLIFATQIAENATKQDRKSKDESALYIIEQLLTGFSTEEQMENARHLIALGGLDFLIHRLEQGNLKEKTCVAGLLLCCIKANGCCRSYLALNLKSSCILDLLHSNHFRSRTNAVLLLIELICLERRTAITLFLSGLQTDAIVNTMHALLVHLQTSPPEERVLVAVLLLQFDLVVEPCRYSIYREEALDGITLALNCCSFDQKVIPYSRRALLMLGGYFSSSGEILTEAWLLQQAGYSDGGVEESTLEEAKEKEKWLKNVTLALLHSGKRSFLETLSKCLGYGNPELVRACLATVAWLSHVLLSLPAAGHQLSAFAALIPRLKESIENYEQIEHRVLASIALFNFSKIMECRVLLSFADEVQNPLKNLSDITWTAKQLYATIFGEL</sequence>
<dbReference type="UniPathway" id="UPA00143"/>
<dbReference type="EC" id="2.3.2.27" evidence="3"/>
<reference evidence="8" key="1">
    <citation type="submission" date="2025-08" db="UniProtKB">
        <authorList>
            <consortium name="RefSeq"/>
        </authorList>
    </citation>
    <scope>IDENTIFICATION</scope>
</reference>
<dbReference type="InterPro" id="IPR045210">
    <property type="entry name" value="RING-Ubox_PUB"/>
</dbReference>
<feature type="region of interest" description="Disordered" evidence="5">
    <location>
        <begin position="74"/>
        <end position="101"/>
    </location>
</feature>
<dbReference type="GO" id="GO:0061630">
    <property type="term" value="F:ubiquitin protein ligase activity"/>
    <property type="evidence" value="ECO:0007669"/>
    <property type="project" value="UniProtKB-EC"/>
</dbReference>
<evidence type="ECO:0000256" key="1">
    <source>
        <dbReference type="ARBA" id="ARBA00000900"/>
    </source>
</evidence>
<dbReference type="Pfam" id="PF04564">
    <property type="entry name" value="U-box"/>
    <property type="match status" value="1"/>
</dbReference>
<dbReference type="Pfam" id="PF23628">
    <property type="entry name" value="ARM_LIN_C"/>
    <property type="match status" value="1"/>
</dbReference>
<feature type="compositionally biased region" description="Polar residues" evidence="5">
    <location>
        <begin position="515"/>
        <end position="531"/>
    </location>
</feature>
<dbReference type="PANTHER" id="PTHR35549:SF1">
    <property type="entry name" value="OS04G0584500 PROTEIN"/>
    <property type="match status" value="1"/>
</dbReference>
<protein>
    <recommendedName>
        <fullName evidence="3">RING-type E3 ubiquitin transferase</fullName>
        <ecNumber evidence="3">2.3.2.27</ecNumber>
    </recommendedName>
</protein>
<name>A0A6J0PC31_ELAGV</name>